<feature type="region of interest" description="Disordered" evidence="1">
    <location>
        <begin position="167"/>
        <end position="186"/>
    </location>
</feature>
<sequence length="186" mass="20378">MGATVFVPYVLLALAFGARWRHRSAVAGPVGGARVTGASLAFARIAHEDEPPRRYPVSTSTPSLPVRRTFWARVKIWIGSAGLLVCGPWWLLLVTMLFMPDPAPALDGLFTNYSLTLVTISLLLTMLFLVFLRSGLRGPSDPFAPTHHPHERLRDQPYVPHAPGVYAGPGPRAGKKSHLRLVRNTP</sequence>
<feature type="transmembrane region" description="Helical" evidence="2">
    <location>
        <begin position="110"/>
        <end position="132"/>
    </location>
</feature>
<evidence type="ECO:0000313" key="4">
    <source>
        <dbReference type="Proteomes" id="UP001611383"/>
    </source>
</evidence>
<protein>
    <submittedName>
        <fullName evidence="3">Uncharacterized protein</fullName>
    </submittedName>
</protein>
<evidence type="ECO:0000256" key="1">
    <source>
        <dbReference type="SAM" id="MobiDB-lite"/>
    </source>
</evidence>
<evidence type="ECO:0000313" key="3">
    <source>
        <dbReference type="EMBL" id="WNG47464.1"/>
    </source>
</evidence>
<keyword evidence="2" id="KW-0472">Membrane</keyword>
<feature type="transmembrane region" description="Helical" evidence="2">
    <location>
        <begin position="76"/>
        <end position="98"/>
    </location>
</feature>
<feature type="compositionally biased region" description="Basic residues" evidence="1">
    <location>
        <begin position="173"/>
        <end position="186"/>
    </location>
</feature>
<name>A0ABY9WWE0_9BACT</name>
<dbReference type="EMBL" id="CP043494">
    <property type="protein sequence ID" value="WNG47464.1"/>
    <property type="molecule type" value="Genomic_DNA"/>
</dbReference>
<keyword evidence="4" id="KW-1185">Reference proteome</keyword>
<keyword evidence="2" id="KW-0812">Transmembrane</keyword>
<reference evidence="3 4" key="1">
    <citation type="submission" date="2019-08" db="EMBL/GenBank/DDBJ databases">
        <title>Archangium and Cystobacter genomes.</title>
        <authorList>
            <person name="Chen I.-C.K."/>
            <person name="Wielgoss S."/>
        </authorList>
    </citation>
    <scope>NUCLEOTIDE SEQUENCE [LARGE SCALE GENOMIC DNA]</scope>
    <source>
        <strain evidence="3 4">Cbm 6</strain>
    </source>
</reference>
<evidence type="ECO:0000256" key="2">
    <source>
        <dbReference type="SAM" id="Phobius"/>
    </source>
</evidence>
<organism evidence="3 4">
    <name type="scientific">Archangium minus</name>
    <dbReference type="NCBI Taxonomy" id="83450"/>
    <lineage>
        <taxon>Bacteria</taxon>
        <taxon>Pseudomonadati</taxon>
        <taxon>Myxococcota</taxon>
        <taxon>Myxococcia</taxon>
        <taxon>Myxococcales</taxon>
        <taxon>Cystobacterineae</taxon>
        <taxon>Archangiaceae</taxon>
        <taxon>Archangium</taxon>
    </lineage>
</organism>
<proteinExistence type="predicted"/>
<keyword evidence="2" id="KW-1133">Transmembrane helix</keyword>
<dbReference type="RefSeq" id="WP_395803831.1">
    <property type="nucleotide sequence ID" value="NZ_CP043494.1"/>
</dbReference>
<gene>
    <name evidence="3" type="ORF">F0U60_27595</name>
</gene>
<accession>A0ABY9WWE0</accession>
<dbReference type="Proteomes" id="UP001611383">
    <property type="component" value="Chromosome"/>
</dbReference>